<organism evidence="4 5">
    <name type="scientific">Actinomadura violacea</name>
    <dbReference type="NCBI Taxonomy" id="2819934"/>
    <lineage>
        <taxon>Bacteria</taxon>
        <taxon>Bacillati</taxon>
        <taxon>Actinomycetota</taxon>
        <taxon>Actinomycetes</taxon>
        <taxon>Streptosporangiales</taxon>
        <taxon>Thermomonosporaceae</taxon>
        <taxon>Actinomadura</taxon>
    </lineage>
</organism>
<dbReference type="PANTHER" id="PTHR44196">
    <property type="entry name" value="DEHYDROGENASE/REDUCTASE SDR FAMILY MEMBER 7B"/>
    <property type="match status" value="1"/>
</dbReference>
<dbReference type="Gene3D" id="3.40.50.720">
    <property type="entry name" value="NAD(P)-binding Rossmann-like Domain"/>
    <property type="match status" value="1"/>
</dbReference>
<comment type="caution">
    <text evidence="4">The sequence shown here is derived from an EMBL/GenBank/DDBJ whole genome shotgun (WGS) entry which is preliminary data.</text>
</comment>
<dbReference type="InterPro" id="IPR036291">
    <property type="entry name" value="NAD(P)-bd_dom_sf"/>
</dbReference>
<comment type="similarity">
    <text evidence="1 3">Belongs to the short-chain dehydrogenases/reductases (SDR) family.</text>
</comment>
<accession>A0ABS3RW89</accession>
<dbReference type="Proteomes" id="UP000680206">
    <property type="component" value="Unassembled WGS sequence"/>
</dbReference>
<dbReference type="InterPro" id="IPR002347">
    <property type="entry name" value="SDR_fam"/>
</dbReference>
<gene>
    <name evidence="4" type="ORF">J4709_25905</name>
</gene>
<proteinExistence type="inferred from homology"/>
<name>A0ABS3RW89_9ACTN</name>
<dbReference type="Pfam" id="PF00106">
    <property type="entry name" value="adh_short"/>
    <property type="match status" value="1"/>
</dbReference>
<protein>
    <submittedName>
        <fullName evidence="4">SDR family NAD(P)-dependent oxidoreductase</fullName>
    </submittedName>
</protein>
<evidence type="ECO:0000256" key="1">
    <source>
        <dbReference type="ARBA" id="ARBA00006484"/>
    </source>
</evidence>
<dbReference type="PRINTS" id="PR00080">
    <property type="entry name" value="SDRFAMILY"/>
</dbReference>
<evidence type="ECO:0000313" key="5">
    <source>
        <dbReference type="Proteomes" id="UP000680206"/>
    </source>
</evidence>
<evidence type="ECO:0000313" key="4">
    <source>
        <dbReference type="EMBL" id="MBO2461021.1"/>
    </source>
</evidence>
<dbReference type="PRINTS" id="PR00081">
    <property type="entry name" value="GDHRDH"/>
</dbReference>
<dbReference type="EMBL" id="JAGEPF010000016">
    <property type="protein sequence ID" value="MBO2461021.1"/>
    <property type="molecule type" value="Genomic_DNA"/>
</dbReference>
<keyword evidence="2" id="KW-0560">Oxidoreductase</keyword>
<sequence>MMARMEPADTPVLLTGASSGIGRALAFALAGRGARLAIAARRRDALDEVADRIADRGGPRPHVIEADLSRPGAAAELAGAAVDALGGVRVLVSNAGVGLVAAQGELGDGAAARVLFETNFWSPLALARELLPGMRGGGVIVNVTSTLQALPVPMLGHYGAAKAALAHATRTLRNELRGTGVTVLEYVPGATDTGARDVGLLPWRGRPVRTLPPVSPESAARAIVRAVERGERRRVHPLPSLLPLEVPAIGRLAARAAARRIQVPRSLSTTRP</sequence>
<keyword evidence="5" id="KW-1185">Reference proteome</keyword>
<reference evidence="4 5" key="1">
    <citation type="submission" date="2021-03" db="EMBL/GenBank/DDBJ databases">
        <title>Actinomadura violae sp. nov., isolated from lichen in Thailand.</title>
        <authorList>
            <person name="Kanchanasin P."/>
            <person name="Saeng-In P."/>
            <person name="Phongsopitanun W."/>
            <person name="Yuki M."/>
            <person name="Kudo T."/>
            <person name="Ohkuma M."/>
            <person name="Tanasupawat S."/>
        </authorList>
    </citation>
    <scope>NUCLEOTIDE SEQUENCE [LARGE SCALE GENOMIC DNA]</scope>
    <source>
        <strain evidence="4 5">LCR2-06</strain>
    </source>
</reference>
<dbReference type="SUPFAM" id="SSF51735">
    <property type="entry name" value="NAD(P)-binding Rossmann-fold domains"/>
    <property type="match status" value="1"/>
</dbReference>
<dbReference type="CDD" id="cd05233">
    <property type="entry name" value="SDR_c"/>
    <property type="match status" value="1"/>
</dbReference>
<evidence type="ECO:0000256" key="3">
    <source>
        <dbReference type="RuleBase" id="RU000363"/>
    </source>
</evidence>
<evidence type="ECO:0000256" key="2">
    <source>
        <dbReference type="ARBA" id="ARBA00023002"/>
    </source>
</evidence>
<dbReference type="PANTHER" id="PTHR44196:SF1">
    <property type="entry name" value="DEHYDROGENASE_REDUCTASE SDR FAMILY MEMBER 7B"/>
    <property type="match status" value="1"/>
</dbReference>